<evidence type="ECO:0000256" key="1">
    <source>
        <dbReference type="SAM" id="MobiDB-lite"/>
    </source>
</evidence>
<feature type="compositionally biased region" description="Basic and acidic residues" evidence="1">
    <location>
        <begin position="12"/>
        <end position="23"/>
    </location>
</feature>
<dbReference type="EMBL" id="WUAV01000001">
    <property type="protein sequence ID" value="KAF1768825.1"/>
    <property type="molecule type" value="Genomic_DNA"/>
</dbReference>
<accession>A0A6A5HMM0</accession>
<dbReference type="GeneID" id="78773138"/>
<protein>
    <submittedName>
        <fullName evidence="2">Uncharacterized protein</fullName>
    </submittedName>
</protein>
<feature type="region of interest" description="Disordered" evidence="1">
    <location>
        <begin position="1"/>
        <end position="24"/>
    </location>
</feature>
<proteinExistence type="predicted"/>
<dbReference type="AlphaFoldDB" id="A0A6A5HMM0"/>
<dbReference type="CTD" id="78773138"/>
<evidence type="ECO:0000313" key="3">
    <source>
        <dbReference type="Proteomes" id="UP000483820"/>
    </source>
</evidence>
<reference evidence="2 3" key="1">
    <citation type="submission" date="2019-12" db="EMBL/GenBank/DDBJ databases">
        <title>Chromosome-level assembly of the Caenorhabditis remanei genome.</title>
        <authorList>
            <person name="Teterina A.A."/>
            <person name="Willis J.H."/>
            <person name="Phillips P.C."/>
        </authorList>
    </citation>
    <scope>NUCLEOTIDE SEQUENCE [LARGE SCALE GENOMIC DNA]</scope>
    <source>
        <strain evidence="2 3">PX506</strain>
        <tissue evidence="2">Whole organism</tissue>
    </source>
</reference>
<comment type="caution">
    <text evidence="2">The sequence shown here is derived from an EMBL/GenBank/DDBJ whole genome shotgun (WGS) entry which is preliminary data.</text>
</comment>
<dbReference type="RefSeq" id="XP_053591243.1">
    <property type="nucleotide sequence ID" value="XM_053722598.1"/>
</dbReference>
<dbReference type="Proteomes" id="UP000483820">
    <property type="component" value="Chromosome I"/>
</dbReference>
<name>A0A6A5HMM0_CAERE</name>
<gene>
    <name evidence="2" type="ORF">GCK72_000638</name>
</gene>
<evidence type="ECO:0000313" key="2">
    <source>
        <dbReference type="EMBL" id="KAF1768825.1"/>
    </source>
</evidence>
<organism evidence="2 3">
    <name type="scientific">Caenorhabditis remanei</name>
    <name type="common">Caenorhabditis vulgaris</name>
    <dbReference type="NCBI Taxonomy" id="31234"/>
    <lineage>
        <taxon>Eukaryota</taxon>
        <taxon>Metazoa</taxon>
        <taxon>Ecdysozoa</taxon>
        <taxon>Nematoda</taxon>
        <taxon>Chromadorea</taxon>
        <taxon>Rhabditida</taxon>
        <taxon>Rhabditina</taxon>
        <taxon>Rhabditomorpha</taxon>
        <taxon>Rhabditoidea</taxon>
        <taxon>Rhabditidae</taxon>
        <taxon>Peloderinae</taxon>
        <taxon>Caenorhabditis</taxon>
    </lineage>
</organism>
<dbReference type="KEGG" id="crq:GCK72_000638"/>
<sequence>MTYVLRDAMGNDGRDSQRQRVEAPSHPTIPVVGCALSSNHCVEHCDEFGALPYIAFENNRSHAPSPPSRYTAATTASNAFANACFHSASLMRSAPCAYCNISSIRQFLASGNEWSVGGQWEVDSWVWDQVGLELDEINIEGSIETKRGSDRRHNLGDDTVQVGVAWTINAEVSTADIVDGFVVNHEGTVGVLKGGMGGKNRVVWLNNSGRNLWSWVDGELQLGFLSVVDRKTLHEKRESLESAAVISKTADSVENGVDQFLSDGVVTTSIIVGGVFLSGDHLLWVEKLLVGSRANLVCKSSFLNRARPHVKDINLPTTVGSRSTKIERGTYLPFPVSEKKVVKDSPSAFWSDGIVQ</sequence>